<organism evidence="1 2">
    <name type="scientific">Salmonella enterica subsp. enterica serovar Infantis str. SARB27</name>
    <dbReference type="NCBI Taxonomy" id="596155"/>
    <lineage>
        <taxon>Bacteria</taxon>
        <taxon>Pseudomonadati</taxon>
        <taxon>Pseudomonadota</taxon>
        <taxon>Gammaproteobacteria</taxon>
        <taxon>Enterobacterales</taxon>
        <taxon>Enterobacteriaceae</taxon>
        <taxon>Salmonella</taxon>
    </lineage>
</organism>
<dbReference type="Proteomes" id="UP000004564">
    <property type="component" value="Chromosome"/>
</dbReference>
<evidence type="ECO:0000313" key="2">
    <source>
        <dbReference type="Proteomes" id="UP000004564"/>
    </source>
</evidence>
<accession>A0A6C8G9H6</accession>
<gene>
    <name evidence="1" type="ORF">SEENIN0B_02277</name>
</gene>
<name>A0A6C8G9H6_SALIN</name>
<reference evidence="1 2" key="1">
    <citation type="submission" date="2011-09" db="EMBL/GenBank/DDBJ databases">
        <authorList>
            <person name="McClelland M."/>
            <person name="Clifton S."/>
            <person name="Porwollik S."/>
            <person name="Cheng P."/>
            <person name="Wollam A."/>
            <person name="Wang C."/>
            <person name="Pepin K."/>
            <person name="Bhonagiri V."/>
            <person name="Fulton R."/>
            <person name="Fulton L.F."/>
            <person name="Delehaunty K."/>
            <person name="Fronick C."/>
            <person name="O'Laughlin M."/>
            <person name="Godfrey J."/>
            <person name="Waligorski J."/>
            <person name="Appelbaum E."/>
            <person name="Farmer C."/>
            <person name="Strong C."/>
            <person name="Tomlinson C."/>
            <person name="Hou S."/>
            <person name="Minx P."/>
            <person name="Warren W."/>
            <person name="Wilson R.K."/>
        </authorList>
    </citation>
    <scope>NUCLEOTIDE SEQUENCE [LARGE SCALE GENOMIC DNA]</scope>
    <source>
        <strain evidence="2">SARB 27</strain>
    </source>
</reference>
<comment type="caution">
    <text evidence="1">The sequence shown here is derived from an EMBL/GenBank/DDBJ whole genome shotgun (WGS) entry which is preliminary data.</text>
</comment>
<sequence length="62" mass="7084">MFDITIIYVGNIFYNITASLKDLLANPANNPILNYSQKVHNNNIKIDISMCWQGKISIKKDI</sequence>
<dbReference type="EMBL" id="AFYI01000002">
    <property type="protein sequence ID" value="EHB42396.1"/>
    <property type="molecule type" value="Genomic_DNA"/>
</dbReference>
<dbReference type="AlphaFoldDB" id="A0A6C8G9H6"/>
<protein>
    <submittedName>
        <fullName evidence="1">Uncharacterized protein</fullName>
    </submittedName>
</protein>
<proteinExistence type="predicted"/>
<evidence type="ECO:0000313" key="1">
    <source>
        <dbReference type="EMBL" id="EHB42396.1"/>
    </source>
</evidence>